<keyword evidence="1" id="KW-1133">Transmembrane helix</keyword>
<dbReference type="EMBL" id="PVTE01000002">
    <property type="protein sequence ID" value="PRY45435.1"/>
    <property type="molecule type" value="Genomic_DNA"/>
</dbReference>
<dbReference type="RefSeq" id="WP_106136296.1">
    <property type="nucleotide sequence ID" value="NZ_PVTE01000002.1"/>
</dbReference>
<organism evidence="2 3">
    <name type="scientific">Spirosoma oryzae</name>
    <dbReference type="NCBI Taxonomy" id="1469603"/>
    <lineage>
        <taxon>Bacteria</taxon>
        <taxon>Pseudomonadati</taxon>
        <taxon>Bacteroidota</taxon>
        <taxon>Cytophagia</taxon>
        <taxon>Cytophagales</taxon>
        <taxon>Cytophagaceae</taxon>
        <taxon>Spirosoma</taxon>
    </lineage>
</organism>
<keyword evidence="3" id="KW-1185">Reference proteome</keyword>
<gene>
    <name evidence="2" type="ORF">CLV58_102184</name>
</gene>
<feature type="transmembrane region" description="Helical" evidence="1">
    <location>
        <begin position="6"/>
        <end position="30"/>
    </location>
</feature>
<reference evidence="2 3" key="1">
    <citation type="submission" date="2018-03" db="EMBL/GenBank/DDBJ databases">
        <title>Genomic Encyclopedia of Archaeal and Bacterial Type Strains, Phase II (KMG-II): from individual species to whole genera.</title>
        <authorList>
            <person name="Goeker M."/>
        </authorList>
    </citation>
    <scope>NUCLEOTIDE SEQUENCE [LARGE SCALE GENOMIC DNA]</scope>
    <source>
        <strain evidence="2 3">DSM 28354</strain>
    </source>
</reference>
<keyword evidence="1" id="KW-0472">Membrane</keyword>
<accession>A0A2T0TII8</accession>
<evidence type="ECO:0000256" key="1">
    <source>
        <dbReference type="SAM" id="Phobius"/>
    </source>
</evidence>
<dbReference type="AlphaFoldDB" id="A0A2T0TII8"/>
<evidence type="ECO:0000313" key="2">
    <source>
        <dbReference type="EMBL" id="PRY45435.1"/>
    </source>
</evidence>
<keyword evidence="1" id="KW-0812">Transmembrane</keyword>
<name>A0A2T0TII8_9BACT</name>
<sequence length="121" mass="12971">MIQILFIMLLSALAQLVLPWWSIAIVAFGVCFWRSTRGGQAFLSGFLGIAVVWLLYALLIHLRTEGVFTGRMGLLLFKSESAALPLLVTVVLGGLIGGLSGLTGFLIRRATNPAVSAPRDA</sequence>
<proteinExistence type="predicted"/>
<comment type="caution">
    <text evidence="2">The sequence shown here is derived from an EMBL/GenBank/DDBJ whole genome shotgun (WGS) entry which is preliminary data.</text>
</comment>
<dbReference type="OrthoDB" id="1525231at2"/>
<evidence type="ECO:0000313" key="3">
    <source>
        <dbReference type="Proteomes" id="UP000238375"/>
    </source>
</evidence>
<dbReference type="Proteomes" id="UP000238375">
    <property type="component" value="Unassembled WGS sequence"/>
</dbReference>
<protein>
    <submittedName>
        <fullName evidence="2">Uncharacterized protein</fullName>
    </submittedName>
</protein>
<feature type="transmembrane region" description="Helical" evidence="1">
    <location>
        <begin position="42"/>
        <end position="62"/>
    </location>
</feature>
<feature type="transmembrane region" description="Helical" evidence="1">
    <location>
        <begin position="82"/>
        <end position="107"/>
    </location>
</feature>